<dbReference type="EMBL" id="MN738843">
    <property type="protein sequence ID" value="QHT27827.1"/>
    <property type="molecule type" value="Genomic_DNA"/>
</dbReference>
<proteinExistence type="predicted"/>
<organism evidence="2">
    <name type="scientific">viral metagenome</name>
    <dbReference type="NCBI Taxonomy" id="1070528"/>
    <lineage>
        <taxon>unclassified sequences</taxon>
        <taxon>metagenomes</taxon>
        <taxon>organismal metagenomes</taxon>
    </lineage>
</organism>
<name>A0A6C0EF35_9ZZZZ</name>
<evidence type="ECO:0000256" key="1">
    <source>
        <dbReference type="SAM" id="MobiDB-lite"/>
    </source>
</evidence>
<sequence>MEEHKRDSTLSKPDEITDVQGDMKGKGKGKGPIIDVDSGTYENQDISNAIILYDSFDSKDKDIRETHDEFKECYTIIKSLYTEKEEIEKIRNKSKLLELKSINKTKTEEALIKLVEIYKIKQEESLSKEATRDIKFIEKDIEKENEYLIHQYKKGSNINSKELIKSLSSCPYKKRKEKEMSKLNRDYGRLIQISKEINTIKETLVDNDRTILDLLIQMKICRQNRIKFEKELECKEKTYEMSSRELKYQKIEVTLQEFDKIKDALIKKGITKGVLYKGFDIRDNNPINDKIIRFAKRNIIGTEWYNPIKSNICVDNMAGTLYFFKINRKNIWEFDFELNLRGSNIGKEMSERTKCISSNGRFNHDLTEYKVFHLFVDGKRKQSLIEES</sequence>
<evidence type="ECO:0000313" key="2">
    <source>
        <dbReference type="EMBL" id="QHT27827.1"/>
    </source>
</evidence>
<accession>A0A6C0EF35</accession>
<reference evidence="2" key="1">
    <citation type="journal article" date="2020" name="Nature">
        <title>Giant virus diversity and host interactions through global metagenomics.</title>
        <authorList>
            <person name="Schulz F."/>
            <person name="Roux S."/>
            <person name="Paez-Espino D."/>
            <person name="Jungbluth S."/>
            <person name="Walsh D.A."/>
            <person name="Denef V.J."/>
            <person name="McMahon K.D."/>
            <person name="Konstantinidis K.T."/>
            <person name="Eloe-Fadrosh E.A."/>
            <person name="Kyrpides N.C."/>
            <person name="Woyke T."/>
        </authorList>
    </citation>
    <scope>NUCLEOTIDE SEQUENCE</scope>
    <source>
        <strain evidence="2">GVMAG-M-3300000115-19</strain>
    </source>
</reference>
<dbReference type="AlphaFoldDB" id="A0A6C0EF35"/>
<feature type="compositionally biased region" description="Basic and acidic residues" evidence="1">
    <location>
        <begin position="1"/>
        <end position="25"/>
    </location>
</feature>
<protein>
    <submittedName>
        <fullName evidence="2">Uncharacterized protein</fullName>
    </submittedName>
</protein>
<feature type="region of interest" description="Disordered" evidence="1">
    <location>
        <begin position="1"/>
        <end position="31"/>
    </location>
</feature>